<sequence>MIRSFACSAASSLAAAPAGTAAVVLALILSFASMSIAVPSATTPFDPPTGGFITQQTCNNGKTAIAPPSLWTVAQAQDNEEDRWYCQSNLLKPGAANCPGNNPPRSCTNRNSITYGWLYQAISLSSFAKNSGYIDGTRVVVSFTAAFTNSNQHGGYLFLRIYNAANTVLGERWSNTLTTAGALTISTPLPAGSVSMNAYLSGFRNAGGSGPINAFFGSVYMTLAAAPMKQAGVFATAASYRSVDLSWSLVQNTQQSVSSFTVQYSTTANFASFQNVTGLSSSSTSYTVAGLTRNTLYYFRIYAVNSIGTSDPSDTKQATTLNLSFAGTGWGACSGCGGTQQMQYQCTDTVTNYADGTCTTNGVTKPTNTQPCNVIMSYAPVSPCSAACGATQTVTATAVLSNAVSPTACLQTQLQSCTGAPCPTNCAYASWPSFDPCSNCATLSITRTIATSAAFGGSACLDPSVSTSACSCTSSATPEVSSTAVSSISSSATSSVTPYVATSTPGVSVPAPTTSTAVRSSATSSISKSATPSASRLSSSRTATLASTTGGPGNVQNQTDSGSGFPLGAIIGAIAGIVLLAVIILFVIARRRKARESKPAASNSARALPPTASNMELLTRPASSKMTASQSETDDVYADVGKPDSIYAAAQPAAGNAAVRDSIYEDTQDKAQYAAAAGGSTYAAPEATYSAPGQSSGGGGEDLYASLGDNQDLYSTVVPAAAAAGGASGNTSGFIVGPQGDVYAVAAPGGGSSGAPKPGFTVGPRGDVYAVASPGSKADESLYDNLSPSYNESSFLAPNGDVYAKPAKPPTRG</sequence>
<name>A0A0D2URS2_CAPO3</name>
<dbReference type="PhylomeDB" id="A0A0D2URS2"/>
<evidence type="ECO:0000313" key="5">
    <source>
        <dbReference type="EMBL" id="KJE97651.1"/>
    </source>
</evidence>
<dbReference type="Proteomes" id="UP000008743">
    <property type="component" value="Unassembled WGS sequence"/>
</dbReference>
<organism evidence="5 6">
    <name type="scientific">Capsaspora owczarzaki (strain ATCC 30864)</name>
    <dbReference type="NCBI Taxonomy" id="595528"/>
    <lineage>
        <taxon>Eukaryota</taxon>
        <taxon>Filasterea</taxon>
        <taxon>Capsaspora</taxon>
    </lineage>
</organism>
<feature type="chain" id="PRO_5002252858" description="Fibronectin type-III domain-containing protein" evidence="3">
    <location>
        <begin position="38"/>
        <end position="813"/>
    </location>
</feature>
<evidence type="ECO:0000256" key="2">
    <source>
        <dbReference type="SAM" id="Phobius"/>
    </source>
</evidence>
<protein>
    <recommendedName>
        <fullName evidence="4">Fibronectin type-III domain-containing protein</fullName>
    </recommendedName>
</protein>
<dbReference type="AlphaFoldDB" id="A0A0D2URS2"/>
<keyword evidence="6" id="KW-1185">Reference proteome</keyword>
<keyword evidence="2" id="KW-0472">Membrane</keyword>
<evidence type="ECO:0000256" key="3">
    <source>
        <dbReference type="SAM" id="SignalP"/>
    </source>
</evidence>
<evidence type="ECO:0000256" key="1">
    <source>
        <dbReference type="SAM" id="MobiDB-lite"/>
    </source>
</evidence>
<feature type="compositionally biased region" description="Polar residues" evidence="1">
    <location>
        <begin position="600"/>
        <end position="631"/>
    </location>
</feature>
<evidence type="ECO:0000259" key="4">
    <source>
        <dbReference type="PROSITE" id="PS50853"/>
    </source>
</evidence>
<feature type="transmembrane region" description="Helical" evidence="2">
    <location>
        <begin position="565"/>
        <end position="588"/>
    </location>
</feature>
<dbReference type="InterPro" id="IPR013783">
    <property type="entry name" value="Ig-like_fold"/>
</dbReference>
<feature type="domain" description="Fibronectin type-III" evidence="4">
    <location>
        <begin position="226"/>
        <end position="323"/>
    </location>
</feature>
<keyword evidence="2" id="KW-0812">Transmembrane</keyword>
<dbReference type="SMART" id="SM00060">
    <property type="entry name" value="FN3"/>
    <property type="match status" value="1"/>
</dbReference>
<keyword evidence="2" id="KW-1133">Transmembrane helix</keyword>
<feature type="compositionally biased region" description="Low complexity" evidence="1">
    <location>
        <begin position="503"/>
        <end position="549"/>
    </location>
</feature>
<dbReference type="InterPro" id="IPR036116">
    <property type="entry name" value="FN3_sf"/>
</dbReference>
<dbReference type="InterPro" id="IPR003961">
    <property type="entry name" value="FN3_dom"/>
</dbReference>
<dbReference type="Gene3D" id="2.60.40.10">
    <property type="entry name" value="Immunoglobulins"/>
    <property type="match status" value="1"/>
</dbReference>
<dbReference type="PROSITE" id="PS50853">
    <property type="entry name" value="FN3"/>
    <property type="match status" value="1"/>
</dbReference>
<feature type="region of interest" description="Disordered" evidence="1">
    <location>
        <begin position="503"/>
        <end position="559"/>
    </location>
</feature>
<evidence type="ECO:0000313" key="6">
    <source>
        <dbReference type="Proteomes" id="UP000008743"/>
    </source>
</evidence>
<dbReference type="CDD" id="cd00063">
    <property type="entry name" value="FN3"/>
    <property type="match status" value="1"/>
</dbReference>
<keyword evidence="3" id="KW-0732">Signal</keyword>
<dbReference type="EMBL" id="KE346375">
    <property type="protein sequence ID" value="KJE97651.1"/>
    <property type="molecule type" value="Genomic_DNA"/>
</dbReference>
<feature type="region of interest" description="Disordered" evidence="1">
    <location>
        <begin position="596"/>
        <end position="634"/>
    </location>
</feature>
<feature type="signal peptide" evidence="3">
    <location>
        <begin position="1"/>
        <end position="37"/>
    </location>
</feature>
<reference evidence="6" key="1">
    <citation type="submission" date="2011-02" db="EMBL/GenBank/DDBJ databases">
        <title>The Genome Sequence of Capsaspora owczarzaki ATCC 30864.</title>
        <authorList>
            <person name="Russ C."/>
            <person name="Cuomo C."/>
            <person name="Burger G."/>
            <person name="Gray M.W."/>
            <person name="Holland P.W.H."/>
            <person name="King N."/>
            <person name="Lang F.B.F."/>
            <person name="Roger A.J."/>
            <person name="Ruiz-Trillo I."/>
            <person name="Young S.K."/>
            <person name="Zeng Q."/>
            <person name="Gargeya S."/>
            <person name="Alvarado L."/>
            <person name="Berlin A."/>
            <person name="Chapman S.B."/>
            <person name="Chen Z."/>
            <person name="Freedman E."/>
            <person name="Gellesch M."/>
            <person name="Goldberg J."/>
            <person name="Griggs A."/>
            <person name="Gujja S."/>
            <person name="Heilman E."/>
            <person name="Heiman D."/>
            <person name="Howarth C."/>
            <person name="Mehta T."/>
            <person name="Neiman D."/>
            <person name="Pearson M."/>
            <person name="Roberts A."/>
            <person name="Saif S."/>
            <person name="Shea T."/>
            <person name="Shenoy N."/>
            <person name="Sisk P."/>
            <person name="Stolte C."/>
            <person name="Sykes S."/>
            <person name="White J."/>
            <person name="Yandava C."/>
            <person name="Haas B."/>
            <person name="Nusbaum C."/>
            <person name="Birren B."/>
        </authorList>
    </citation>
    <scope>NUCLEOTIDE SEQUENCE</scope>
    <source>
        <strain evidence="6">ATCC 30864</strain>
    </source>
</reference>
<dbReference type="SUPFAM" id="SSF49265">
    <property type="entry name" value="Fibronectin type III"/>
    <property type="match status" value="1"/>
</dbReference>
<accession>A0A0D2URS2</accession>
<dbReference type="OrthoDB" id="6138780at2759"/>
<dbReference type="InParanoid" id="A0A0D2URS2"/>
<gene>
    <name evidence="5" type="ORF">CAOG_007761</name>
</gene>
<proteinExistence type="predicted"/>
<dbReference type="Pfam" id="PF00041">
    <property type="entry name" value="fn3"/>
    <property type="match status" value="1"/>
</dbReference>
<feature type="region of interest" description="Disordered" evidence="1">
    <location>
        <begin position="793"/>
        <end position="813"/>
    </location>
</feature>
<dbReference type="STRING" id="595528.A0A0D2URS2"/>